<name>A0A6G9YD59_9NOCA</name>
<sequence>MRTNIRTRTTYLVGIGVLTGLLLAAAPAQADSSPGIGIDGTRITVQPDGTRITDRDHYAPVGRDYLAPADRDHFAPADRDHFAPAGRDYLVPLDRDHYVRTAGREY</sequence>
<dbReference type="KEGG" id="nah:F5544_16315"/>
<feature type="chain" id="PRO_5026187261" evidence="1">
    <location>
        <begin position="31"/>
        <end position="106"/>
    </location>
</feature>
<protein>
    <submittedName>
        <fullName evidence="2">Uncharacterized protein</fullName>
    </submittedName>
</protein>
<evidence type="ECO:0000313" key="2">
    <source>
        <dbReference type="EMBL" id="QIS11142.1"/>
    </source>
</evidence>
<accession>A0A6G9YD59</accession>
<feature type="signal peptide" evidence="1">
    <location>
        <begin position="1"/>
        <end position="30"/>
    </location>
</feature>
<organism evidence="2 3">
    <name type="scientific">Nocardia arthritidis</name>
    <dbReference type="NCBI Taxonomy" id="228602"/>
    <lineage>
        <taxon>Bacteria</taxon>
        <taxon>Bacillati</taxon>
        <taxon>Actinomycetota</taxon>
        <taxon>Actinomycetes</taxon>
        <taxon>Mycobacteriales</taxon>
        <taxon>Nocardiaceae</taxon>
        <taxon>Nocardia</taxon>
    </lineage>
</organism>
<keyword evidence="1" id="KW-0732">Signal</keyword>
<reference evidence="2 3" key="1">
    <citation type="journal article" date="2019" name="ACS Chem. Biol.">
        <title>Identification and Mobilization of a Cryptic Antibiotic Biosynthesis Gene Locus from a Human-Pathogenic Nocardia Isolate.</title>
        <authorList>
            <person name="Herisse M."/>
            <person name="Ishida K."/>
            <person name="Porter J.L."/>
            <person name="Howden B."/>
            <person name="Hertweck C."/>
            <person name="Stinear T.P."/>
            <person name="Pidot S.J."/>
        </authorList>
    </citation>
    <scope>NUCLEOTIDE SEQUENCE [LARGE SCALE GENOMIC DNA]</scope>
    <source>
        <strain evidence="2 3">AUSMDU00012717</strain>
    </source>
</reference>
<dbReference type="EMBL" id="CP046172">
    <property type="protein sequence ID" value="QIS11142.1"/>
    <property type="molecule type" value="Genomic_DNA"/>
</dbReference>
<keyword evidence="3" id="KW-1185">Reference proteome</keyword>
<dbReference type="Proteomes" id="UP000503540">
    <property type="component" value="Chromosome"/>
</dbReference>
<dbReference type="RefSeq" id="WP_167473999.1">
    <property type="nucleotide sequence ID" value="NZ_CP046172.1"/>
</dbReference>
<evidence type="ECO:0000256" key="1">
    <source>
        <dbReference type="SAM" id="SignalP"/>
    </source>
</evidence>
<evidence type="ECO:0000313" key="3">
    <source>
        <dbReference type="Proteomes" id="UP000503540"/>
    </source>
</evidence>
<gene>
    <name evidence="2" type="ORF">F5544_16315</name>
</gene>
<dbReference type="AlphaFoldDB" id="A0A6G9YD59"/>
<proteinExistence type="predicted"/>